<dbReference type="SMART" id="SM00320">
    <property type="entry name" value="WD40"/>
    <property type="match status" value="7"/>
</dbReference>
<dbReference type="PROSITE" id="PS50294">
    <property type="entry name" value="WD_REPEATS_REGION"/>
    <property type="match status" value="1"/>
</dbReference>
<dbReference type="KEGG" id="pme:NATL1_19081"/>
<protein>
    <submittedName>
        <fullName evidence="4">G-protein beta WD-40 repeats</fullName>
    </submittedName>
</protein>
<dbReference type="HOGENOM" id="CLU_067065_0_0_3"/>
<dbReference type="SUPFAM" id="SSF50978">
    <property type="entry name" value="WD40 repeat-like"/>
    <property type="match status" value="1"/>
</dbReference>
<dbReference type="AlphaFoldDB" id="A2C4Q4"/>
<evidence type="ECO:0000256" key="1">
    <source>
        <dbReference type="ARBA" id="ARBA00022574"/>
    </source>
</evidence>
<feature type="repeat" description="WD" evidence="3">
    <location>
        <begin position="61"/>
        <end position="102"/>
    </location>
</feature>
<evidence type="ECO:0000313" key="5">
    <source>
        <dbReference type="Proteomes" id="UP000002592"/>
    </source>
</evidence>
<dbReference type="eggNOG" id="COG2319">
    <property type="taxonomic scope" value="Bacteria"/>
</dbReference>
<dbReference type="InterPro" id="IPR001680">
    <property type="entry name" value="WD40_rpt"/>
</dbReference>
<keyword evidence="1 3" id="KW-0853">WD repeat</keyword>
<dbReference type="InterPro" id="IPR036322">
    <property type="entry name" value="WD40_repeat_dom_sf"/>
</dbReference>
<reference evidence="5" key="1">
    <citation type="journal article" date="2007" name="PLoS Genet.">
        <title>Patterns and implications of gene gain and loss in the evolution of Prochlorococcus.</title>
        <authorList>
            <person name="Kettler G.C."/>
            <person name="Martiny A.C."/>
            <person name="Huang K."/>
            <person name="Zucker J."/>
            <person name="Coleman M.L."/>
            <person name="Rodrigue S."/>
            <person name="Chen F."/>
            <person name="Lapidus A."/>
            <person name="Ferriera S."/>
            <person name="Johnson J."/>
            <person name="Steglich C."/>
            <person name="Church G.M."/>
            <person name="Richardson P."/>
            <person name="Chisholm S.W."/>
        </authorList>
    </citation>
    <scope>NUCLEOTIDE SEQUENCE [LARGE SCALE GENOMIC DNA]</scope>
    <source>
        <strain evidence="5">NATL1A</strain>
    </source>
</reference>
<gene>
    <name evidence="4" type="ordered locus">NATL1_19081</name>
</gene>
<organism evidence="4 5">
    <name type="scientific">Prochlorococcus marinus (strain NATL1A)</name>
    <dbReference type="NCBI Taxonomy" id="167555"/>
    <lineage>
        <taxon>Bacteria</taxon>
        <taxon>Bacillati</taxon>
        <taxon>Cyanobacteriota</taxon>
        <taxon>Cyanophyceae</taxon>
        <taxon>Synechococcales</taxon>
        <taxon>Prochlorococcaceae</taxon>
        <taxon>Prochlorococcus</taxon>
    </lineage>
</organism>
<evidence type="ECO:0000256" key="2">
    <source>
        <dbReference type="ARBA" id="ARBA00022737"/>
    </source>
</evidence>
<dbReference type="Gene3D" id="2.130.10.10">
    <property type="entry name" value="YVTN repeat-like/Quinoprotein amine dehydrogenase"/>
    <property type="match status" value="2"/>
</dbReference>
<dbReference type="RefSeq" id="WP_011824441.1">
    <property type="nucleotide sequence ID" value="NC_008819.1"/>
</dbReference>
<dbReference type="Proteomes" id="UP000002592">
    <property type="component" value="Chromosome"/>
</dbReference>
<keyword evidence="2" id="KW-0677">Repeat</keyword>
<evidence type="ECO:0000313" key="4">
    <source>
        <dbReference type="EMBL" id="ABM76464.1"/>
    </source>
</evidence>
<feature type="repeat" description="WD" evidence="3">
    <location>
        <begin position="189"/>
        <end position="223"/>
    </location>
</feature>
<dbReference type="PROSITE" id="PS50082">
    <property type="entry name" value="WD_REPEATS_2"/>
    <property type="match status" value="3"/>
</dbReference>
<dbReference type="PANTHER" id="PTHR19848:SF8">
    <property type="entry name" value="F-BOX AND WD REPEAT DOMAIN CONTAINING 7"/>
    <property type="match status" value="1"/>
</dbReference>
<feature type="repeat" description="WD" evidence="3">
    <location>
        <begin position="268"/>
        <end position="300"/>
    </location>
</feature>
<evidence type="ECO:0000256" key="3">
    <source>
        <dbReference type="PROSITE-ProRule" id="PRU00221"/>
    </source>
</evidence>
<name>A2C4Q4_PROM1</name>
<dbReference type="Pfam" id="PF00400">
    <property type="entry name" value="WD40"/>
    <property type="match status" value="3"/>
</dbReference>
<proteinExistence type="predicted"/>
<accession>A2C4Q4</accession>
<dbReference type="InterPro" id="IPR015943">
    <property type="entry name" value="WD40/YVTN_repeat-like_dom_sf"/>
</dbReference>
<dbReference type="EMBL" id="CP000553">
    <property type="protein sequence ID" value="ABM76464.1"/>
    <property type="molecule type" value="Genomic_DNA"/>
</dbReference>
<sequence>MPGIEAFSPKGMLHESWSAQANDYAIVCGWALQGKTFLVGDVAGGLYAFEGISGKLIWQIKDIHKGGLLAMSIHPNGKTFATAGQDGHVNIWESQKGTSTKTLELGKGWVEHIKWSPDGKFLAVVFTKYVYVFDDKGQEHWRSDEHPSTVSAIAWSNSNELATACYGQVTFFDVVNDKINQKLEWRGSLVSMVLSPDGDIVACGSQDNSVHFWRRSTDQDSEMTGYPGKPSHLAFDQTGTVLATGGSDRVTVWSFQGDGPEGTVPGELMLHTEPISCLAFSHSGMLLLASGARDGSVFSWFLQKDGQGDPVGGAFAGDLVSQIAWHPDDTALAAINANGGITVWEFKVRTKTSAQGFG</sequence>
<dbReference type="PANTHER" id="PTHR19848">
    <property type="entry name" value="WD40 REPEAT PROTEIN"/>
    <property type="match status" value="1"/>
</dbReference>